<proteinExistence type="predicted"/>
<evidence type="ECO:0000256" key="1">
    <source>
        <dbReference type="SAM" id="MobiDB-lite"/>
    </source>
</evidence>
<evidence type="ECO:0000313" key="2">
    <source>
        <dbReference type="EMBL" id="KAK7504525.1"/>
    </source>
</evidence>
<organism evidence="2 3">
    <name type="scientific">Batillaria attramentaria</name>
    <dbReference type="NCBI Taxonomy" id="370345"/>
    <lineage>
        <taxon>Eukaryota</taxon>
        <taxon>Metazoa</taxon>
        <taxon>Spiralia</taxon>
        <taxon>Lophotrochozoa</taxon>
        <taxon>Mollusca</taxon>
        <taxon>Gastropoda</taxon>
        <taxon>Caenogastropoda</taxon>
        <taxon>Sorbeoconcha</taxon>
        <taxon>Cerithioidea</taxon>
        <taxon>Batillariidae</taxon>
        <taxon>Batillaria</taxon>
    </lineage>
</organism>
<accession>A0ABD0LZ81</accession>
<gene>
    <name evidence="2" type="ORF">BaRGS_00004391</name>
</gene>
<dbReference type="AlphaFoldDB" id="A0ABD0LZ81"/>
<name>A0ABD0LZ81_9CAEN</name>
<dbReference type="Proteomes" id="UP001519460">
    <property type="component" value="Unassembled WGS sequence"/>
</dbReference>
<keyword evidence="3" id="KW-1185">Reference proteome</keyword>
<reference evidence="2 3" key="1">
    <citation type="journal article" date="2023" name="Sci. Data">
        <title>Genome assembly of the Korean intertidal mud-creeper Batillaria attramentaria.</title>
        <authorList>
            <person name="Patra A.K."/>
            <person name="Ho P.T."/>
            <person name="Jun S."/>
            <person name="Lee S.J."/>
            <person name="Kim Y."/>
            <person name="Won Y.J."/>
        </authorList>
    </citation>
    <scope>NUCLEOTIDE SEQUENCE [LARGE SCALE GENOMIC DNA]</scope>
    <source>
        <strain evidence="2">Wonlab-2016</strain>
    </source>
</reference>
<sequence>MLARERLREKIPRFLQPDQLPAKSFPNNGLRTGSSEEKAGCGQKYGVQSKIRDRGSLRTGDAVGNKALRLSLRFSCGFSVWSSVTTG</sequence>
<feature type="region of interest" description="Disordered" evidence="1">
    <location>
        <begin position="18"/>
        <end position="46"/>
    </location>
</feature>
<protein>
    <submittedName>
        <fullName evidence="2">Uncharacterized protein</fullName>
    </submittedName>
</protein>
<evidence type="ECO:0000313" key="3">
    <source>
        <dbReference type="Proteomes" id="UP001519460"/>
    </source>
</evidence>
<dbReference type="EMBL" id="JACVVK020000015">
    <property type="protein sequence ID" value="KAK7504525.1"/>
    <property type="molecule type" value="Genomic_DNA"/>
</dbReference>
<comment type="caution">
    <text evidence="2">The sequence shown here is derived from an EMBL/GenBank/DDBJ whole genome shotgun (WGS) entry which is preliminary data.</text>
</comment>